<dbReference type="GO" id="GO:0051301">
    <property type="term" value="P:cell division"/>
    <property type="evidence" value="ECO:0007669"/>
    <property type="project" value="UniProtKB-KW"/>
</dbReference>
<dbReference type="RefSeq" id="XP_041153339.1">
    <property type="nucleotide sequence ID" value="XM_041308133.1"/>
</dbReference>
<evidence type="ECO:0000259" key="5">
    <source>
        <dbReference type="SMART" id="SM00385"/>
    </source>
</evidence>
<dbReference type="FunFam" id="1.10.472.10:FF:000001">
    <property type="entry name" value="G2/mitotic-specific cyclin"/>
    <property type="match status" value="1"/>
</dbReference>
<keyword evidence="7" id="KW-1185">Reference proteome</keyword>
<dbReference type="SUPFAM" id="SSF47954">
    <property type="entry name" value="Cyclin-like"/>
    <property type="match status" value="1"/>
</dbReference>
<proteinExistence type="inferred from homology"/>
<sequence>MVSEYVVEIFKYMKQTELITLPNPKYMASQKELAWSMRGILLDWQTVFLCVNIVERFLSACVVSLAKLQLMGITCLSIASKVGEIVAPSISHFLHCVDSSYTESNILLAERYILKTIDWNLSYPNPMHFLRHTRKSDDHDGETLEWRLLATPPSLVLLRRPGRDTSFSAMING</sequence>
<protein>
    <submittedName>
        <fullName evidence="6">Cyclin-like protein</fullName>
    </submittedName>
</protein>
<dbReference type="SMART" id="SM00385">
    <property type="entry name" value="CYCLIN"/>
    <property type="match status" value="1"/>
</dbReference>
<dbReference type="PANTHER" id="PTHR10177">
    <property type="entry name" value="CYCLINS"/>
    <property type="match status" value="1"/>
</dbReference>
<keyword evidence="1" id="KW-0132">Cell division</keyword>
<name>A0A9P7ABH5_9AGAM</name>
<dbReference type="Pfam" id="PF00134">
    <property type="entry name" value="Cyclin_N"/>
    <property type="match status" value="1"/>
</dbReference>
<dbReference type="InterPro" id="IPR006671">
    <property type="entry name" value="Cyclin_N"/>
</dbReference>
<dbReference type="InterPro" id="IPR013763">
    <property type="entry name" value="Cyclin-like_dom"/>
</dbReference>
<keyword evidence="2 4" id="KW-0195">Cyclin</keyword>
<evidence type="ECO:0000256" key="4">
    <source>
        <dbReference type="RuleBase" id="RU000383"/>
    </source>
</evidence>
<dbReference type="OrthoDB" id="5590282at2759"/>
<evidence type="ECO:0000256" key="1">
    <source>
        <dbReference type="ARBA" id="ARBA00022618"/>
    </source>
</evidence>
<dbReference type="GeneID" id="64601897"/>
<feature type="domain" description="Cyclin-like" evidence="5">
    <location>
        <begin position="7"/>
        <end position="115"/>
    </location>
</feature>
<gene>
    <name evidence="6" type="ORF">HD556DRAFT_1456223</name>
</gene>
<reference evidence="6" key="1">
    <citation type="journal article" date="2020" name="New Phytol.">
        <title>Comparative genomics reveals dynamic genome evolution in host specialist ectomycorrhizal fungi.</title>
        <authorList>
            <person name="Lofgren L.A."/>
            <person name="Nguyen N.H."/>
            <person name="Vilgalys R."/>
            <person name="Ruytinx J."/>
            <person name="Liao H.L."/>
            <person name="Branco S."/>
            <person name="Kuo A."/>
            <person name="LaButti K."/>
            <person name="Lipzen A."/>
            <person name="Andreopoulos W."/>
            <person name="Pangilinan J."/>
            <person name="Riley R."/>
            <person name="Hundley H."/>
            <person name="Na H."/>
            <person name="Barry K."/>
            <person name="Grigoriev I.V."/>
            <person name="Stajich J.E."/>
            <person name="Kennedy P.G."/>
        </authorList>
    </citation>
    <scope>NUCLEOTIDE SEQUENCE</scope>
    <source>
        <strain evidence="6">S12</strain>
    </source>
</reference>
<dbReference type="Proteomes" id="UP000719766">
    <property type="component" value="Unassembled WGS sequence"/>
</dbReference>
<evidence type="ECO:0000313" key="7">
    <source>
        <dbReference type="Proteomes" id="UP000719766"/>
    </source>
</evidence>
<evidence type="ECO:0000256" key="2">
    <source>
        <dbReference type="ARBA" id="ARBA00023127"/>
    </source>
</evidence>
<dbReference type="InterPro" id="IPR039361">
    <property type="entry name" value="Cyclin"/>
</dbReference>
<evidence type="ECO:0000313" key="6">
    <source>
        <dbReference type="EMBL" id="KAG1785856.1"/>
    </source>
</evidence>
<organism evidence="6 7">
    <name type="scientific">Suillus plorans</name>
    <dbReference type="NCBI Taxonomy" id="116603"/>
    <lineage>
        <taxon>Eukaryota</taxon>
        <taxon>Fungi</taxon>
        <taxon>Dikarya</taxon>
        <taxon>Basidiomycota</taxon>
        <taxon>Agaricomycotina</taxon>
        <taxon>Agaricomycetes</taxon>
        <taxon>Agaricomycetidae</taxon>
        <taxon>Boletales</taxon>
        <taxon>Suillineae</taxon>
        <taxon>Suillaceae</taxon>
        <taxon>Suillus</taxon>
    </lineage>
</organism>
<dbReference type="Gene3D" id="1.10.472.10">
    <property type="entry name" value="Cyclin-like"/>
    <property type="match status" value="2"/>
</dbReference>
<evidence type="ECO:0000256" key="3">
    <source>
        <dbReference type="ARBA" id="ARBA00023306"/>
    </source>
</evidence>
<dbReference type="AlphaFoldDB" id="A0A9P7ABH5"/>
<accession>A0A9P7ABH5</accession>
<keyword evidence="3" id="KW-0131">Cell cycle</keyword>
<dbReference type="InterPro" id="IPR036915">
    <property type="entry name" value="Cyclin-like_sf"/>
</dbReference>
<comment type="caution">
    <text evidence="6">The sequence shown here is derived from an EMBL/GenBank/DDBJ whole genome shotgun (WGS) entry which is preliminary data.</text>
</comment>
<comment type="similarity">
    <text evidence="4">Belongs to the cyclin family.</text>
</comment>
<dbReference type="EMBL" id="JABBWE010000102">
    <property type="protein sequence ID" value="KAG1785856.1"/>
    <property type="molecule type" value="Genomic_DNA"/>
</dbReference>